<dbReference type="SMART" id="SM00822">
    <property type="entry name" value="PKS_KR"/>
    <property type="match status" value="1"/>
</dbReference>
<evidence type="ECO:0000256" key="1">
    <source>
        <dbReference type="ARBA" id="ARBA00006484"/>
    </source>
</evidence>
<name>A0ABQ2JVT4_9SPHN</name>
<dbReference type="PRINTS" id="PR00080">
    <property type="entry name" value="SDRFAMILY"/>
</dbReference>
<protein>
    <submittedName>
        <fullName evidence="4">Oxidoreductase</fullName>
    </submittedName>
</protein>
<dbReference type="RefSeq" id="WP_188821375.1">
    <property type="nucleotide sequence ID" value="NZ_BMLK01000017.1"/>
</dbReference>
<dbReference type="InterPro" id="IPR002347">
    <property type="entry name" value="SDR_fam"/>
</dbReference>
<dbReference type="Proteomes" id="UP000605099">
    <property type="component" value="Unassembled WGS sequence"/>
</dbReference>
<dbReference type="SUPFAM" id="SSF51735">
    <property type="entry name" value="NAD(P)-binding Rossmann-fold domains"/>
    <property type="match status" value="1"/>
</dbReference>
<feature type="domain" description="Ketoreductase" evidence="3">
    <location>
        <begin position="6"/>
        <end position="174"/>
    </location>
</feature>
<dbReference type="EMBL" id="BMLK01000017">
    <property type="protein sequence ID" value="GGN56141.1"/>
    <property type="molecule type" value="Genomic_DNA"/>
</dbReference>
<dbReference type="PRINTS" id="PR00081">
    <property type="entry name" value="GDHRDH"/>
</dbReference>
<keyword evidence="2" id="KW-0560">Oxidoreductase</keyword>
<comment type="caution">
    <text evidence="4">The sequence shown here is derived from an EMBL/GenBank/DDBJ whole genome shotgun (WGS) entry which is preliminary data.</text>
</comment>
<reference evidence="5" key="1">
    <citation type="journal article" date="2019" name="Int. J. Syst. Evol. Microbiol.">
        <title>The Global Catalogue of Microorganisms (GCM) 10K type strain sequencing project: providing services to taxonomists for standard genome sequencing and annotation.</title>
        <authorList>
            <consortium name="The Broad Institute Genomics Platform"/>
            <consortium name="The Broad Institute Genome Sequencing Center for Infectious Disease"/>
            <person name="Wu L."/>
            <person name="Ma J."/>
        </authorList>
    </citation>
    <scope>NUCLEOTIDE SEQUENCE [LARGE SCALE GENOMIC DNA]</scope>
    <source>
        <strain evidence="5">CGMCC 1.6784</strain>
    </source>
</reference>
<gene>
    <name evidence="4" type="ORF">GCM10011349_33530</name>
</gene>
<dbReference type="InterPro" id="IPR036291">
    <property type="entry name" value="NAD(P)-bd_dom_sf"/>
</dbReference>
<dbReference type="Gene3D" id="3.40.50.720">
    <property type="entry name" value="NAD(P)-binding Rossmann-like Domain"/>
    <property type="match status" value="1"/>
</dbReference>
<evidence type="ECO:0000313" key="4">
    <source>
        <dbReference type="EMBL" id="GGN56141.1"/>
    </source>
</evidence>
<sequence length="250" mass="25976">MDFTAEHVVITGASSGIGLATARRIAALGGTVTMIARRADVLEREAEAIGPAAQWIAADVGDQPRITAAMDEAIERSGPIDGLFLNAGIEGMFAPTPDYTDEAFEAVMRVNVSSLFWTLRHVLPAMTERRKGAIVVTGSLAAETGMVGNVGYLASKHAALGIARAIAMEAAPHGVRCNVINPGFIDTPILGEVPDSFKAQMAGRVPQKRIGTPEEAANVAAFLLSGDASHVTAQSLAVDGGLLGTLMIES</sequence>
<organism evidence="4 5">
    <name type="scientific">Novosphingobium indicum</name>
    <dbReference type="NCBI Taxonomy" id="462949"/>
    <lineage>
        <taxon>Bacteria</taxon>
        <taxon>Pseudomonadati</taxon>
        <taxon>Pseudomonadota</taxon>
        <taxon>Alphaproteobacteria</taxon>
        <taxon>Sphingomonadales</taxon>
        <taxon>Sphingomonadaceae</taxon>
        <taxon>Novosphingobium</taxon>
    </lineage>
</organism>
<comment type="similarity">
    <text evidence="1">Belongs to the short-chain dehydrogenases/reductases (SDR) family.</text>
</comment>
<dbReference type="InterPro" id="IPR057326">
    <property type="entry name" value="KR_dom"/>
</dbReference>
<dbReference type="PANTHER" id="PTHR43669:SF3">
    <property type="entry name" value="ALCOHOL DEHYDROGENASE, PUTATIVE (AFU_ORTHOLOGUE AFUA_3G03445)-RELATED"/>
    <property type="match status" value="1"/>
</dbReference>
<dbReference type="Pfam" id="PF13561">
    <property type="entry name" value="adh_short_C2"/>
    <property type="match status" value="1"/>
</dbReference>
<evidence type="ECO:0000313" key="5">
    <source>
        <dbReference type="Proteomes" id="UP000605099"/>
    </source>
</evidence>
<dbReference type="CDD" id="cd05233">
    <property type="entry name" value="SDR_c"/>
    <property type="match status" value="1"/>
</dbReference>
<proteinExistence type="inferred from homology"/>
<evidence type="ECO:0000256" key="2">
    <source>
        <dbReference type="ARBA" id="ARBA00023002"/>
    </source>
</evidence>
<keyword evidence="5" id="KW-1185">Reference proteome</keyword>
<evidence type="ECO:0000259" key="3">
    <source>
        <dbReference type="SMART" id="SM00822"/>
    </source>
</evidence>
<dbReference type="PANTHER" id="PTHR43669">
    <property type="entry name" value="5-KETO-D-GLUCONATE 5-REDUCTASE"/>
    <property type="match status" value="1"/>
</dbReference>
<accession>A0ABQ2JVT4</accession>